<sequence length="491" mass="55981">MALTLSKKQAQINLVHIYSIYLVILAVVDSRISATIPKNRDSYVIQSQIADTASVPAFSQKLNAAPSNQIQTVTSNLEENRKIIKIIKPGLTQSTLKYKNLNSALVQLRSHVSNQIGTGPHHFTKSHKLKTLTNEAPLLKYKPYSESLYNTGKHIVETPFTRQNNPMYIPYFFNKPKTLQKFLASNKAMLNKYDALMSDLGISGYSHFENAVIRDLEKREEQKVEATIHTLFETHNTIPKTHNSTDSINKVASSDLYSLNVRNEHNLNKIPHFDRTITELNKIMPKQNNTKHLDKVTAYSNLKEEDIGFVVHKTMNSSTSKNASNSKKTEKSALSIFNTKRLKQKERKLARYRNASDPIKPSTTTLIQRGIQTSMDKKLSRFRVNVSKKLDLVKNKNSSSTQTWENYNQNEINSDNTTISALNSPEIITLSKQLKQNFPYGHTFNRKLESYQVALESYATSRKKVADKQKPKSLRGSIKFKDHYNNDLKAF</sequence>
<keyword evidence="2" id="KW-1133">Transmembrane helix</keyword>
<protein>
    <submittedName>
        <fullName evidence="3">Uncharacterized protein</fullName>
    </submittedName>
</protein>
<reference evidence="3" key="2">
    <citation type="submission" date="2025-05" db="UniProtKB">
        <authorList>
            <consortium name="EnsemblMetazoa"/>
        </authorList>
    </citation>
    <scope>IDENTIFICATION</scope>
    <source>
        <strain evidence="3">Foshan</strain>
    </source>
</reference>
<evidence type="ECO:0000256" key="1">
    <source>
        <dbReference type="SAM" id="MobiDB-lite"/>
    </source>
</evidence>
<proteinExistence type="predicted"/>
<organism evidence="3 4">
    <name type="scientific">Aedes albopictus</name>
    <name type="common">Asian tiger mosquito</name>
    <name type="synonym">Stegomyia albopicta</name>
    <dbReference type="NCBI Taxonomy" id="7160"/>
    <lineage>
        <taxon>Eukaryota</taxon>
        <taxon>Metazoa</taxon>
        <taxon>Ecdysozoa</taxon>
        <taxon>Arthropoda</taxon>
        <taxon>Hexapoda</taxon>
        <taxon>Insecta</taxon>
        <taxon>Pterygota</taxon>
        <taxon>Neoptera</taxon>
        <taxon>Endopterygota</taxon>
        <taxon>Diptera</taxon>
        <taxon>Nematocera</taxon>
        <taxon>Culicoidea</taxon>
        <taxon>Culicidae</taxon>
        <taxon>Culicinae</taxon>
        <taxon>Aedini</taxon>
        <taxon>Aedes</taxon>
        <taxon>Stegomyia</taxon>
    </lineage>
</organism>
<feature type="compositionally biased region" description="Low complexity" evidence="1">
    <location>
        <begin position="317"/>
        <end position="326"/>
    </location>
</feature>
<evidence type="ECO:0000313" key="3">
    <source>
        <dbReference type="EnsemblMetazoa" id="AALFPA23_023448.P34896"/>
    </source>
</evidence>
<evidence type="ECO:0000313" key="4">
    <source>
        <dbReference type="Proteomes" id="UP000069940"/>
    </source>
</evidence>
<accession>A0ABM2A122</accession>
<name>A0ABM2A122_AEDAL</name>
<evidence type="ECO:0000256" key="2">
    <source>
        <dbReference type="SAM" id="Phobius"/>
    </source>
</evidence>
<keyword evidence="4" id="KW-1185">Reference proteome</keyword>
<feature type="region of interest" description="Disordered" evidence="1">
    <location>
        <begin position="317"/>
        <end position="336"/>
    </location>
</feature>
<dbReference type="RefSeq" id="XP_062707797.1">
    <property type="nucleotide sequence ID" value="XM_062851813.1"/>
</dbReference>
<feature type="transmembrane region" description="Helical" evidence="2">
    <location>
        <begin position="12"/>
        <end position="28"/>
    </location>
</feature>
<dbReference type="GeneID" id="134288092"/>
<dbReference type="EnsemblMetazoa" id="AALFPA23_023448.R34896">
    <property type="protein sequence ID" value="AALFPA23_023448.P34896"/>
    <property type="gene ID" value="AALFPA23_023448"/>
</dbReference>
<keyword evidence="2" id="KW-0472">Membrane</keyword>
<reference evidence="4" key="1">
    <citation type="journal article" date="2015" name="Proc. Natl. Acad. Sci. U.S.A.">
        <title>Genome sequence of the Asian Tiger mosquito, Aedes albopictus, reveals insights into its biology, genetics, and evolution.</title>
        <authorList>
            <person name="Chen X.G."/>
            <person name="Jiang X."/>
            <person name="Gu J."/>
            <person name="Xu M."/>
            <person name="Wu Y."/>
            <person name="Deng Y."/>
            <person name="Zhang C."/>
            <person name="Bonizzoni M."/>
            <person name="Dermauw W."/>
            <person name="Vontas J."/>
            <person name="Armbruster P."/>
            <person name="Huang X."/>
            <person name="Yang Y."/>
            <person name="Zhang H."/>
            <person name="He W."/>
            <person name="Peng H."/>
            <person name="Liu Y."/>
            <person name="Wu K."/>
            <person name="Chen J."/>
            <person name="Lirakis M."/>
            <person name="Topalis P."/>
            <person name="Van Leeuwen T."/>
            <person name="Hall A.B."/>
            <person name="Jiang X."/>
            <person name="Thorpe C."/>
            <person name="Mueller R.L."/>
            <person name="Sun C."/>
            <person name="Waterhouse R.M."/>
            <person name="Yan G."/>
            <person name="Tu Z.J."/>
            <person name="Fang X."/>
            <person name="James A.A."/>
        </authorList>
    </citation>
    <scope>NUCLEOTIDE SEQUENCE [LARGE SCALE GENOMIC DNA]</scope>
    <source>
        <strain evidence="4">Foshan</strain>
    </source>
</reference>
<dbReference type="Proteomes" id="UP000069940">
    <property type="component" value="Unassembled WGS sequence"/>
</dbReference>
<keyword evidence="2" id="KW-0812">Transmembrane</keyword>